<keyword evidence="5 7" id="KW-1133">Transmembrane helix</keyword>
<accession>A0ABQ4SX35</accession>
<feature type="transmembrane region" description="Helical" evidence="7">
    <location>
        <begin position="32"/>
        <end position="61"/>
    </location>
</feature>
<dbReference type="RefSeq" id="WP_238277105.1">
    <property type="nucleotide sequence ID" value="NZ_BPQR01000053.1"/>
</dbReference>
<sequence>MSEAVGTRLDRALDLAERVVPPPSAWAFAARIWLAMVLALYAAFWLQLDSAGSAMVCVAILAQPKRGQALSKALYRFLGTLIGGAVSIVLVAAFGQDRVLMLVGFTAWLSLCVFAANYLQDTRAYGAMLSGYTVAIIAIAHLDAPQQAFDAALARVAAITVGIAAITFINDALASPSTWQALRRTLDEAVATVSAFAVEAVERGDPGPVRALAMIRLVAPMRADASAIAGELDDGPQRAAGARSALAGLYAMIAAARTFPAAAAAVPPGSERVAEARAICARLVPTAEPEAFEPGLARLRVLFDAATHASDPDPAEVLALRRALDLATAAFHVRDGARALATGRRPVRDARLPTHRDFPVALRAAARIALAFGLSAAFFVATGWPATTFALVQVAATGALSALNPDPKRFAVGVLIGMSLSAACAGFVLFVVLAGAQGFPLLAIAIAPVVFLACFLSLHPPTFGVGFILLVFFPVLLGPSNPQSYDLQAFLSNALLVIVAALILAITVRLVLPVTPHQARAFAFGSARGSLRSALAGEGGDATTRTSLNSDRLAQFAQWNTGRAPAQARRLELAFALAHLEACATRTHAALDRLPAGFGDAADRARAALAVASPGAMAEASAGLLRRAREAEPGPALDLATAATDLAAAGRVISRHGRFLRRFAARPA</sequence>
<dbReference type="Pfam" id="PF04632">
    <property type="entry name" value="FUSC"/>
    <property type="match status" value="1"/>
</dbReference>
<evidence type="ECO:0000256" key="4">
    <source>
        <dbReference type="ARBA" id="ARBA00022692"/>
    </source>
</evidence>
<evidence type="ECO:0000313" key="9">
    <source>
        <dbReference type="Proteomes" id="UP001055102"/>
    </source>
</evidence>
<reference evidence="8" key="2">
    <citation type="submission" date="2021-08" db="EMBL/GenBank/DDBJ databases">
        <authorList>
            <person name="Tani A."/>
            <person name="Ola A."/>
            <person name="Ogura Y."/>
            <person name="Katsura K."/>
            <person name="Hayashi T."/>
        </authorList>
    </citation>
    <scope>NUCLEOTIDE SEQUENCE</scope>
    <source>
        <strain evidence="8">LMG 23639</strain>
    </source>
</reference>
<dbReference type="PANTHER" id="PTHR30509:SF9">
    <property type="entry name" value="MULTIDRUG RESISTANCE PROTEIN MDTO"/>
    <property type="match status" value="1"/>
</dbReference>
<evidence type="ECO:0000256" key="1">
    <source>
        <dbReference type="ARBA" id="ARBA00004651"/>
    </source>
</evidence>
<feature type="transmembrane region" description="Helical" evidence="7">
    <location>
        <begin position="154"/>
        <end position="174"/>
    </location>
</feature>
<dbReference type="PANTHER" id="PTHR30509">
    <property type="entry name" value="P-HYDROXYBENZOIC ACID EFFLUX PUMP SUBUNIT-RELATED"/>
    <property type="match status" value="1"/>
</dbReference>
<feature type="transmembrane region" description="Helical" evidence="7">
    <location>
        <begin position="124"/>
        <end position="142"/>
    </location>
</feature>
<keyword evidence="4 7" id="KW-0812">Transmembrane</keyword>
<feature type="transmembrane region" description="Helical" evidence="7">
    <location>
        <begin position="100"/>
        <end position="119"/>
    </location>
</feature>
<dbReference type="Proteomes" id="UP001055102">
    <property type="component" value="Unassembled WGS sequence"/>
</dbReference>
<comment type="subcellular location">
    <subcellularLocation>
        <location evidence="1">Cell membrane</location>
        <topology evidence="1">Multi-pass membrane protein</topology>
    </subcellularLocation>
</comment>
<evidence type="ECO:0000256" key="5">
    <source>
        <dbReference type="ARBA" id="ARBA00022989"/>
    </source>
</evidence>
<evidence type="ECO:0000256" key="3">
    <source>
        <dbReference type="ARBA" id="ARBA00022475"/>
    </source>
</evidence>
<name>A0ABQ4SX35_9HYPH</name>
<feature type="transmembrane region" description="Helical" evidence="7">
    <location>
        <begin position="73"/>
        <end position="94"/>
    </location>
</feature>
<keyword evidence="3" id="KW-1003">Cell membrane</keyword>
<keyword evidence="9" id="KW-1185">Reference proteome</keyword>
<evidence type="ECO:0000256" key="6">
    <source>
        <dbReference type="ARBA" id="ARBA00023136"/>
    </source>
</evidence>
<proteinExistence type="predicted"/>
<feature type="transmembrane region" description="Helical" evidence="7">
    <location>
        <begin position="410"/>
        <end position="433"/>
    </location>
</feature>
<feature type="transmembrane region" description="Helical" evidence="7">
    <location>
        <begin position="463"/>
        <end position="481"/>
    </location>
</feature>
<reference evidence="8" key="1">
    <citation type="journal article" date="2021" name="Front. Microbiol.">
        <title>Comprehensive Comparative Genomics and Phenotyping of Methylobacterium Species.</title>
        <authorList>
            <person name="Alessa O."/>
            <person name="Ogura Y."/>
            <person name="Fujitani Y."/>
            <person name="Takami H."/>
            <person name="Hayashi T."/>
            <person name="Sahin N."/>
            <person name="Tani A."/>
        </authorList>
    </citation>
    <scope>NUCLEOTIDE SEQUENCE</scope>
    <source>
        <strain evidence="8">LMG 23639</strain>
    </source>
</reference>
<gene>
    <name evidence="8" type="primary">aaeB</name>
    <name evidence="8" type="ORF">AOPFMNJM_3099</name>
</gene>
<feature type="transmembrane region" description="Helical" evidence="7">
    <location>
        <begin position="487"/>
        <end position="512"/>
    </location>
</feature>
<evidence type="ECO:0000256" key="2">
    <source>
        <dbReference type="ARBA" id="ARBA00022448"/>
    </source>
</evidence>
<evidence type="ECO:0000256" key="7">
    <source>
        <dbReference type="SAM" id="Phobius"/>
    </source>
</evidence>
<protein>
    <submittedName>
        <fullName evidence="8">p-hydroxybenzoic acid efflux pump subunit AaeB</fullName>
    </submittedName>
</protein>
<comment type="caution">
    <text evidence="8">The sequence shown here is derived from an EMBL/GenBank/DDBJ whole genome shotgun (WGS) entry which is preliminary data.</text>
</comment>
<keyword evidence="2" id="KW-0813">Transport</keyword>
<keyword evidence="6 7" id="KW-0472">Membrane</keyword>
<dbReference type="InterPro" id="IPR006726">
    <property type="entry name" value="PHBA_efflux_AaeB/fusaric-R"/>
</dbReference>
<evidence type="ECO:0000313" key="8">
    <source>
        <dbReference type="EMBL" id="GJE07769.1"/>
    </source>
</evidence>
<dbReference type="EMBL" id="BPQR01000053">
    <property type="protein sequence ID" value="GJE07769.1"/>
    <property type="molecule type" value="Genomic_DNA"/>
</dbReference>
<organism evidence="8 9">
    <name type="scientific">Methylobacterium jeotgali</name>
    <dbReference type="NCBI Taxonomy" id="381630"/>
    <lineage>
        <taxon>Bacteria</taxon>
        <taxon>Pseudomonadati</taxon>
        <taxon>Pseudomonadota</taxon>
        <taxon>Alphaproteobacteria</taxon>
        <taxon>Hyphomicrobiales</taxon>
        <taxon>Methylobacteriaceae</taxon>
        <taxon>Methylobacterium</taxon>
    </lineage>
</organism>